<comment type="caution">
    <text evidence="2">The sequence shown here is derived from an EMBL/GenBank/DDBJ whole genome shotgun (WGS) entry which is preliminary data.</text>
</comment>
<keyword evidence="2" id="KW-0808">Transferase</keyword>
<dbReference type="Gene3D" id="3.40.630.30">
    <property type="match status" value="1"/>
</dbReference>
<reference evidence="2 3" key="1">
    <citation type="submission" date="2018-08" db="EMBL/GenBank/DDBJ databases">
        <title>Murine metabolic-syndrome-specific gut microbial biobank.</title>
        <authorList>
            <person name="Liu C."/>
        </authorList>
    </citation>
    <scope>NUCLEOTIDE SEQUENCE [LARGE SCALE GENOMIC DNA]</scope>
    <source>
        <strain evidence="2 3">583</strain>
    </source>
</reference>
<dbReference type="Proteomes" id="UP000467132">
    <property type="component" value="Unassembled WGS sequence"/>
</dbReference>
<evidence type="ECO:0000313" key="3">
    <source>
        <dbReference type="Proteomes" id="UP000467132"/>
    </source>
</evidence>
<name>A0A845QS01_9CLOT</name>
<dbReference type="OrthoDB" id="9795206at2"/>
<keyword evidence="3" id="KW-1185">Reference proteome</keyword>
<dbReference type="EMBL" id="QXXA01000003">
    <property type="protein sequence ID" value="NBI05577.1"/>
    <property type="molecule type" value="Genomic_DNA"/>
</dbReference>
<accession>A0A845QS01</accession>
<organism evidence="2 3">
    <name type="scientific">Senegalia massiliensis</name>
    <dbReference type="NCBI Taxonomy" id="1720316"/>
    <lineage>
        <taxon>Bacteria</taxon>
        <taxon>Bacillati</taxon>
        <taxon>Bacillota</taxon>
        <taxon>Clostridia</taxon>
        <taxon>Eubacteriales</taxon>
        <taxon>Clostridiaceae</taxon>
        <taxon>Senegalia</taxon>
    </lineage>
</organism>
<dbReference type="InterPro" id="IPR000182">
    <property type="entry name" value="GNAT_dom"/>
</dbReference>
<gene>
    <name evidence="2" type="ORF">D3Z33_01760</name>
</gene>
<proteinExistence type="predicted"/>
<dbReference type="PANTHER" id="PTHR43415">
    <property type="entry name" value="SPERMIDINE N(1)-ACETYLTRANSFERASE"/>
    <property type="match status" value="1"/>
</dbReference>
<dbReference type="GO" id="GO:0016747">
    <property type="term" value="F:acyltransferase activity, transferring groups other than amino-acyl groups"/>
    <property type="evidence" value="ECO:0007669"/>
    <property type="project" value="InterPro"/>
</dbReference>
<protein>
    <submittedName>
        <fullName evidence="2">N-acetyltransferase</fullName>
    </submittedName>
</protein>
<feature type="domain" description="N-acetyltransferase" evidence="1">
    <location>
        <begin position="8"/>
        <end position="167"/>
    </location>
</feature>
<dbReference type="RefSeq" id="WP_160196084.1">
    <property type="nucleotide sequence ID" value="NZ_QXXA01000003.1"/>
</dbReference>
<sequence>MYLKNENLVIRQADENDAKILCKWWNDGKIMAHAGFPKGLNIDIDELIDSLSNETNNTRRLIIEIDNKEIGEMSYKIVNKIAEIGIKICDFTYQEKGYGTKAIKLLIKYLFEDMKVNKIILDTNLNNTRAQHVYEKIGFKKKGIRIDSWKDQLGVLQSTVDYELNREYEK</sequence>
<dbReference type="AlphaFoldDB" id="A0A845QS01"/>
<dbReference type="InterPro" id="IPR016181">
    <property type="entry name" value="Acyl_CoA_acyltransferase"/>
</dbReference>
<evidence type="ECO:0000259" key="1">
    <source>
        <dbReference type="PROSITE" id="PS51186"/>
    </source>
</evidence>
<evidence type="ECO:0000313" key="2">
    <source>
        <dbReference type="EMBL" id="NBI05577.1"/>
    </source>
</evidence>
<dbReference type="Pfam" id="PF13302">
    <property type="entry name" value="Acetyltransf_3"/>
    <property type="match status" value="1"/>
</dbReference>
<dbReference type="PANTHER" id="PTHR43415:SF3">
    <property type="entry name" value="GNAT-FAMILY ACETYLTRANSFERASE"/>
    <property type="match status" value="1"/>
</dbReference>
<dbReference type="PROSITE" id="PS51186">
    <property type="entry name" value="GNAT"/>
    <property type="match status" value="1"/>
</dbReference>
<dbReference type="SUPFAM" id="SSF55729">
    <property type="entry name" value="Acyl-CoA N-acyltransferases (Nat)"/>
    <property type="match status" value="1"/>
</dbReference>